<proteinExistence type="predicted"/>
<dbReference type="Proteomes" id="UP001243713">
    <property type="component" value="Chromosome"/>
</dbReference>
<dbReference type="Pfam" id="PF00533">
    <property type="entry name" value="BRCT"/>
    <property type="match status" value="1"/>
</dbReference>
<dbReference type="InterPro" id="IPR001357">
    <property type="entry name" value="BRCT_dom"/>
</dbReference>
<dbReference type="InterPro" id="IPR036420">
    <property type="entry name" value="BRCT_dom_sf"/>
</dbReference>
<name>A0ABY8MZ55_9PSED</name>
<organism evidence="2 3">
    <name type="scientific">Pseudomonas migulae</name>
    <dbReference type="NCBI Taxonomy" id="78543"/>
    <lineage>
        <taxon>Bacteria</taxon>
        <taxon>Pseudomonadati</taxon>
        <taxon>Pseudomonadota</taxon>
        <taxon>Gammaproteobacteria</taxon>
        <taxon>Pseudomonadales</taxon>
        <taxon>Pseudomonadaceae</taxon>
        <taxon>Pseudomonas</taxon>
    </lineage>
</organism>
<dbReference type="RefSeq" id="WP_280163469.1">
    <property type="nucleotide sequence ID" value="NZ_CP093428.1"/>
</dbReference>
<dbReference type="SUPFAM" id="SSF52113">
    <property type="entry name" value="BRCT domain"/>
    <property type="match status" value="1"/>
</dbReference>
<reference evidence="2 3" key="1">
    <citation type="submission" date="2022-03" db="EMBL/GenBank/DDBJ databases">
        <title>Plant growth promoting endophytes with ACC deaminase activity.</title>
        <authorList>
            <person name="Charles T."/>
            <person name="Van Dyk A."/>
            <person name="Cheng J."/>
            <person name="Heil J."/>
        </authorList>
    </citation>
    <scope>NUCLEOTIDE SEQUENCE [LARGE SCALE GENOMIC DNA]</scope>
    <source>
        <strain evidence="2 3">8R6</strain>
    </source>
</reference>
<accession>A0ABY8MZ55</accession>
<evidence type="ECO:0000259" key="1">
    <source>
        <dbReference type="Pfam" id="PF00533"/>
    </source>
</evidence>
<protein>
    <recommendedName>
        <fullName evidence="1">BRCT domain-containing protein</fullName>
    </recommendedName>
</protein>
<evidence type="ECO:0000313" key="2">
    <source>
        <dbReference type="EMBL" id="WGK92557.1"/>
    </source>
</evidence>
<keyword evidence="3" id="KW-1185">Reference proteome</keyword>
<gene>
    <name evidence="2" type="ORF">MOQ58_10350</name>
</gene>
<evidence type="ECO:0000313" key="3">
    <source>
        <dbReference type="Proteomes" id="UP001243713"/>
    </source>
</evidence>
<sequence>MTSIKFSYKDSKGDVSERELIQWSENSIYIQGRSASDSFPKTFRKDRIIKVLFGAELLLHDAAPPAPKLQPKPKASALAALEAALSAPQPKTPLGGINQILFTGFVAAYRAELEEKALGFGLKVMSTPGKTLTFLCYGDNAGPTKVAKALEAGAFIIDSEQFLRLIATGELP</sequence>
<dbReference type="EMBL" id="CP093428">
    <property type="protein sequence ID" value="WGK92557.1"/>
    <property type="molecule type" value="Genomic_DNA"/>
</dbReference>
<dbReference type="Gene3D" id="3.40.50.10190">
    <property type="entry name" value="BRCT domain"/>
    <property type="match status" value="1"/>
</dbReference>
<feature type="domain" description="BRCT" evidence="1">
    <location>
        <begin position="102"/>
        <end position="166"/>
    </location>
</feature>